<dbReference type="EMBL" id="CP141614">
    <property type="protein sequence ID" value="WRP14757.1"/>
    <property type="molecule type" value="Genomic_DNA"/>
</dbReference>
<dbReference type="EC" id="2.7.6.1" evidence="9"/>
<dbReference type="RefSeq" id="WP_324669131.1">
    <property type="nucleotide sequence ID" value="NZ_CP141614.1"/>
</dbReference>
<feature type="binding site" evidence="9">
    <location>
        <position position="143"/>
    </location>
    <ligand>
        <name>Mg(2+)</name>
        <dbReference type="ChEBI" id="CHEBI:18420"/>
    </ligand>
</feature>
<keyword evidence="9" id="KW-0963">Cytoplasm</keyword>
<evidence type="ECO:0000313" key="11">
    <source>
        <dbReference type="EMBL" id="WRP14757.1"/>
    </source>
</evidence>
<evidence type="ECO:0000256" key="8">
    <source>
        <dbReference type="ARBA" id="ARBA00049535"/>
    </source>
</evidence>
<dbReference type="Proteomes" id="UP001333102">
    <property type="component" value="Chromosome"/>
</dbReference>
<feature type="binding site" evidence="9">
    <location>
        <position position="231"/>
    </location>
    <ligand>
        <name>D-ribose 5-phosphate</name>
        <dbReference type="ChEBI" id="CHEBI:78346"/>
    </ligand>
</feature>
<keyword evidence="5 9" id="KW-0418">Kinase</keyword>
<evidence type="ECO:0000256" key="3">
    <source>
        <dbReference type="ARBA" id="ARBA00022727"/>
    </source>
</evidence>
<evidence type="ECO:0000256" key="4">
    <source>
        <dbReference type="ARBA" id="ARBA00022741"/>
    </source>
</evidence>
<keyword evidence="12" id="KW-1185">Reference proteome</keyword>
<dbReference type="InterPro" id="IPR000836">
    <property type="entry name" value="PRTase_dom"/>
</dbReference>
<dbReference type="SUPFAM" id="SSF53271">
    <property type="entry name" value="PRTase-like"/>
    <property type="match status" value="1"/>
</dbReference>
<keyword evidence="2 9" id="KW-0479">Metal-binding</keyword>
<keyword evidence="3 9" id="KW-0545">Nucleotide biosynthesis</keyword>
<keyword evidence="7 9" id="KW-0460">Magnesium</keyword>
<dbReference type="InterPro" id="IPR029057">
    <property type="entry name" value="PRTase-like"/>
</dbReference>
<dbReference type="PANTHER" id="PTHR10210:SF41">
    <property type="entry name" value="RIBOSE-PHOSPHATE PYROPHOSPHOKINASE 1, CHLOROPLASTIC"/>
    <property type="match status" value="1"/>
</dbReference>
<comment type="catalytic activity">
    <reaction evidence="8 9">
        <text>D-ribose 5-phosphate + ATP = 5-phospho-alpha-D-ribose 1-diphosphate + AMP + H(+)</text>
        <dbReference type="Rhea" id="RHEA:15609"/>
        <dbReference type="ChEBI" id="CHEBI:15378"/>
        <dbReference type="ChEBI" id="CHEBI:30616"/>
        <dbReference type="ChEBI" id="CHEBI:58017"/>
        <dbReference type="ChEBI" id="CHEBI:78346"/>
        <dbReference type="ChEBI" id="CHEBI:456215"/>
        <dbReference type="EC" id="2.7.6.1"/>
    </reaction>
</comment>
<dbReference type="CDD" id="cd06223">
    <property type="entry name" value="PRTases_typeI"/>
    <property type="match status" value="1"/>
</dbReference>
<feature type="binding site" evidence="9">
    <location>
        <begin position="109"/>
        <end position="110"/>
    </location>
    <ligand>
        <name>ATP</name>
        <dbReference type="ChEBI" id="CHEBI:30616"/>
    </ligand>
</feature>
<dbReference type="PANTHER" id="PTHR10210">
    <property type="entry name" value="RIBOSE-PHOSPHATE DIPHOSPHOKINASE FAMILY MEMBER"/>
    <property type="match status" value="1"/>
</dbReference>
<name>A0ABZ1BPN8_9FIRM</name>
<dbReference type="SMART" id="SM01400">
    <property type="entry name" value="Pribosyltran_N"/>
    <property type="match status" value="1"/>
</dbReference>
<reference evidence="12" key="1">
    <citation type="submission" date="2023-12" db="EMBL/GenBank/DDBJ databases">
        <title>Novel isolates from deep terrestrial aquifers shed light on the physiology and ecology of the class Limnochordia.</title>
        <authorList>
            <person name="Karnachuk O.V."/>
            <person name="Lukina A.P."/>
            <person name="Avakyan M.R."/>
            <person name="Kadnikov V."/>
            <person name="Begmatov S."/>
            <person name="Beletsky A.V."/>
            <person name="Mardanov A.V."/>
            <person name="Ravin N.V."/>
        </authorList>
    </citation>
    <scope>NUCLEOTIDE SEQUENCE [LARGE SCALE GENOMIC DNA]</scope>
    <source>
        <strain evidence="12">LN</strain>
    </source>
</reference>
<protein>
    <recommendedName>
        <fullName evidence="9">Ribose-phosphate pyrophosphokinase</fullName>
        <shortName evidence="9">RPPK</shortName>
        <ecNumber evidence="9">2.7.6.1</ecNumber>
    </recommendedName>
    <alternativeName>
        <fullName evidence="9">5-phospho-D-ribosyl alpha-1-diphosphate synthase</fullName>
    </alternativeName>
    <alternativeName>
        <fullName evidence="9">Phosphoribosyl diphosphate synthase</fullName>
    </alternativeName>
    <alternativeName>
        <fullName evidence="9">Phosphoribosyl pyrophosphate synthase</fullName>
        <shortName evidence="9">P-Rib-PP synthase</shortName>
        <shortName evidence="9">PRPP synthase</shortName>
        <shortName evidence="9">PRPPase</shortName>
    </alternativeName>
</protein>
<comment type="pathway">
    <text evidence="9">Metabolic intermediate biosynthesis; 5-phospho-alpha-D-ribose 1-diphosphate biosynthesis; 5-phospho-alpha-D-ribose 1-diphosphate from D-ribose 5-phosphate (route I): step 1/1.</text>
</comment>
<evidence type="ECO:0000256" key="6">
    <source>
        <dbReference type="ARBA" id="ARBA00022840"/>
    </source>
</evidence>
<dbReference type="Pfam" id="PF13793">
    <property type="entry name" value="Pribosyltran_N"/>
    <property type="match status" value="1"/>
</dbReference>
<dbReference type="InterPro" id="IPR005946">
    <property type="entry name" value="Rib-P_diPkinase"/>
</dbReference>
<keyword evidence="4 9" id="KW-0547">Nucleotide-binding</keyword>
<feature type="binding site" evidence="9">
    <location>
        <begin position="51"/>
        <end position="53"/>
    </location>
    <ligand>
        <name>ATP</name>
        <dbReference type="ChEBI" id="CHEBI:30616"/>
    </ligand>
</feature>
<dbReference type="NCBIfam" id="TIGR01251">
    <property type="entry name" value="ribP_PPkin"/>
    <property type="match status" value="1"/>
</dbReference>
<comment type="subunit">
    <text evidence="9">Homohexamer.</text>
</comment>
<evidence type="ECO:0000256" key="5">
    <source>
        <dbReference type="ARBA" id="ARBA00022777"/>
    </source>
</evidence>
<comment type="cofactor">
    <cofactor evidence="9">
        <name>Mg(2+)</name>
        <dbReference type="ChEBI" id="CHEBI:18420"/>
    </cofactor>
    <text evidence="9">Binds 2 Mg(2+) ions per subunit.</text>
</comment>
<sequence>MLENASLVPRLDHHHKRLRIFTGNANPQLARDVAACLGVDLGAAHIGRFRDGEVNVRILESVRGAHVFIIQPTFPPADNLMELLVMVDAMRRASAAEVAAVIPYYGYARQDRKMQARDPISAKLVANLLVAAGADRVLTIDLHAGQIQGFFDIPVDNLKALPILADYFASLHLPSPVVVAPDVGGVVRARELAERLGCGLAICDKRRPEPNVAEVMHVIGDVEGHTAILVDDIIDTGGTLAQAAAALMEEGAQAVYACSTHGVFSPGAAERLARAPIVELVVTDTIPVAGRFAFDRLRVLSVAPLLAEAIRSIFTEESVSRLFANPAPAGERAEVR</sequence>
<proteinExistence type="inferred from homology"/>
<comment type="subcellular location">
    <subcellularLocation>
        <location evidence="9">Cytoplasm</location>
    </subcellularLocation>
</comment>
<organism evidence="11 12">
    <name type="scientific">Geochorda subterranea</name>
    <dbReference type="NCBI Taxonomy" id="3109564"/>
    <lineage>
        <taxon>Bacteria</taxon>
        <taxon>Bacillati</taxon>
        <taxon>Bacillota</taxon>
        <taxon>Limnochordia</taxon>
        <taxon>Limnochordales</taxon>
        <taxon>Geochordaceae</taxon>
        <taxon>Geochorda</taxon>
    </lineage>
</organism>
<keyword evidence="6 9" id="KW-0067">ATP-binding</keyword>
<evidence type="ECO:0000256" key="1">
    <source>
        <dbReference type="ARBA" id="ARBA00022679"/>
    </source>
</evidence>
<dbReference type="Gene3D" id="3.40.50.2020">
    <property type="match status" value="2"/>
</dbReference>
<feature type="binding site" evidence="9">
    <location>
        <position position="182"/>
    </location>
    <ligand>
        <name>Mg(2+)</name>
        <dbReference type="ChEBI" id="CHEBI:18420"/>
    </ligand>
</feature>
<evidence type="ECO:0000259" key="10">
    <source>
        <dbReference type="Pfam" id="PF13793"/>
    </source>
</evidence>
<feature type="active site" evidence="9">
    <location>
        <position position="205"/>
    </location>
</feature>
<dbReference type="GO" id="GO:0004749">
    <property type="term" value="F:ribose phosphate diphosphokinase activity"/>
    <property type="evidence" value="ECO:0007669"/>
    <property type="project" value="UniProtKB-EC"/>
</dbReference>
<evidence type="ECO:0000256" key="7">
    <source>
        <dbReference type="ARBA" id="ARBA00022842"/>
    </source>
</evidence>
<feature type="binding site" evidence="9">
    <location>
        <begin position="235"/>
        <end position="239"/>
    </location>
    <ligand>
        <name>D-ribose 5-phosphate</name>
        <dbReference type="ChEBI" id="CHEBI:78346"/>
    </ligand>
</feature>
<dbReference type="InterPro" id="IPR037515">
    <property type="entry name" value="Rib-P_diPkinase_bac"/>
</dbReference>
<accession>A0ABZ1BPN8</accession>
<dbReference type="Pfam" id="PF14572">
    <property type="entry name" value="Pribosyl_synth"/>
    <property type="match status" value="1"/>
</dbReference>
<evidence type="ECO:0000313" key="12">
    <source>
        <dbReference type="Proteomes" id="UP001333102"/>
    </source>
</evidence>
<comment type="similarity">
    <text evidence="9">Belongs to the ribose-phosphate pyrophosphokinase family. Class I subfamily.</text>
</comment>
<evidence type="ECO:0000256" key="2">
    <source>
        <dbReference type="ARBA" id="ARBA00022723"/>
    </source>
</evidence>
<dbReference type="HAMAP" id="MF_00583_B">
    <property type="entry name" value="RibP_PPkinase_B"/>
    <property type="match status" value="1"/>
</dbReference>
<feature type="domain" description="Ribose-phosphate pyrophosphokinase N-terminal" evidence="10">
    <location>
        <begin position="19"/>
        <end position="133"/>
    </location>
</feature>
<gene>
    <name evidence="9" type="primary">prs</name>
    <name evidence="11" type="ORF">VLY81_00875</name>
</gene>
<feature type="binding site" evidence="9">
    <location>
        <position position="207"/>
    </location>
    <ligand>
        <name>D-ribose 5-phosphate</name>
        <dbReference type="ChEBI" id="CHEBI:78346"/>
    </ligand>
</feature>
<evidence type="ECO:0000256" key="9">
    <source>
        <dbReference type="HAMAP-Rule" id="MF_00583"/>
    </source>
</evidence>
<dbReference type="NCBIfam" id="NF002320">
    <property type="entry name" value="PRK01259.1"/>
    <property type="match status" value="1"/>
</dbReference>
<keyword evidence="1 9" id="KW-0808">Transferase</keyword>
<dbReference type="PROSITE" id="PS00114">
    <property type="entry name" value="PRPP_SYNTHASE"/>
    <property type="match status" value="1"/>
</dbReference>
<comment type="function">
    <text evidence="9">Involved in the biosynthesis of the central metabolite phospho-alpha-D-ribosyl-1-pyrophosphate (PRPP) via the transfer of pyrophosphoryl group from ATP to 1-hydroxyl of ribose-5-phosphate (Rib-5-P).</text>
</comment>
<dbReference type="InterPro" id="IPR029099">
    <property type="entry name" value="Pribosyltran_N"/>
</dbReference>
<dbReference type="InterPro" id="IPR000842">
    <property type="entry name" value="PRib_PP_synth_CS"/>
</dbReference>